<gene>
    <name evidence="2" type="ORF">G8759_27720</name>
</gene>
<dbReference type="AlphaFoldDB" id="A0A6G9AV44"/>
<dbReference type="RefSeq" id="WP_167215779.1">
    <property type="nucleotide sequence ID" value="NZ_CP050063.1"/>
</dbReference>
<keyword evidence="3" id="KW-1185">Reference proteome</keyword>
<evidence type="ECO:0000259" key="1">
    <source>
        <dbReference type="PROSITE" id="PS50042"/>
    </source>
</evidence>
<dbReference type="CDD" id="cd00038">
    <property type="entry name" value="CAP_ED"/>
    <property type="match status" value="1"/>
</dbReference>
<dbReference type="InterPro" id="IPR014710">
    <property type="entry name" value="RmlC-like_jellyroll"/>
</dbReference>
<dbReference type="Gene3D" id="2.60.120.10">
    <property type="entry name" value="Jelly Rolls"/>
    <property type="match status" value="1"/>
</dbReference>
<dbReference type="InterPro" id="IPR018490">
    <property type="entry name" value="cNMP-bd_dom_sf"/>
</dbReference>
<protein>
    <submittedName>
        <fullName evidence="2">Crp/Fnr family transcriptional regulator</fullName>
    </submittedName>
</protein>
<name>A0A6G9AV44_9BACT</name>
<dbReference type="EMBL" id="CP050063">
    <property type="protein sequence ID" value="QIP16155.1"/>
    <property type="molecule type" value="Genomic_DNA"/>
</dbReference>
<proteinExistence type="predicted"/>
<dbReference type="PROSITE" id="PS50042">
    <property type="entry name" value="CNMP_BINDING_3"/>
    <property type="match status" value="1"/>
</dbReference>
<dbReference type="Proteomes" id="UP000501802">
    <property type="component" value="Chromosome"/>
</dbReference>
<dbReference type="SUPFAM" id="SSF51206">
    <property type="entry name" value="cAMP-binding domain-like"/>
    <property type="match status" value="1"/>
</dbReference>
<dbReference type="Pfam" id="PF00027">
    <property type="entry name" value="cNMP_binding"/>
    <property type="match status" value="1"/>
</dbReference>
<dbReference type="KEGG" id="spib:G8759_27720"/>
<evidence type="ECO:0000313" key="3">
    <source>
        <dbReference type="Proteomes" id="UP000501802"/>
    </source>
</evidence>
<sequence length="195" mass="22496">METTVHNFLDAIKLVYSELSTDAAQDLIDRCKVIQYGKNRILVKEGQYSDKTFFIAEGAARAYYLKGGKEITDWFAFENDFISSINSFFLDVPSPHFIELIEPSILIEVSRDTMLELCDKHHSFERLCRVIVTKTMLQLQQRIVSVQFEPAHQKLENLLAIRPDITNRVPLGHIASYLGITLETLSRIRHPKKRI</sequence>
<reference evidence="2 3" key="1">
    <citation type="submission" date="2020-03" db="EMBL/GenBank/DDBJ databases">
        <authorList>
            <person name="Kim M.K."/>
        </authorList>
    </citation>
    <scope>NUCLEOTIDE SEQUENCE [LARGE SCALE GENOMIC DNA]</scope>
    <source>
        <strain evidence="2 3">BT328</strain>
    </source>
</reference>
<accession>A0A6G9AV44</accession>
<organism evidence="2 3">
    <name type="scientific">Spirosoma aureum</name>
    <dbReference type="NCBI Taxonomy" id="2692134"/>
    <lineage>
        <taxon>Bacteria</taxon>
        <taxon>Pseudomonadati</taxon>
        <taxon>Bacteroidota</taxon>
        <taxon>Cytophagia</taxon>
        <taxon>Cytophagales</taxon>
        <taxon>Cytophagaceae</taxon>
        <taxon>Spirosoma</taxon>
    </lineage>
</organism>
<dbReference type="InterPro" id="IPR000595">
    <property type="entry name" value="cNMP-bd_dom"/>
</dbReference>
<evidence type="ECO:0000313" key="2">
    <source>
        <dbReference type="EMBL" id="QIP16155.1"/>
    </source>
</evidence>
<feature type="domain" description="Cyclic nucleotide-binding" evidence="1">
    <location>
        <begin position="15"/>
        <end position="117"/>
    </location>
</feature>